<gene>
    <name evidence="2" type="ORF">TM51_06684</name>
</gene>
<evidence type="ECO:0000256" key="1">
    <source>
        <dbReference type="SAM" id="Phobius"/>
    </source>
</evidence>
<accession>A0A9P2TAX8</accession>
<evidence type="ECO:0008006" key="4">
    <source>
        <dbReference type="Google" id="ProtNLM"/>
    </source>
</evidence>
<reference evidence="2 3" key="1">
    <citation type="journal article" date="2013" name="Genome Announc.">
        <title>Draft Genome Sequence of the Lignocellulose Decomposer Thermobifida fusca Strain TM51.</title>
        <authorList>
            <person name="Toth A."/>
            <person name="Barna T."/>
            <person name="Nagy I."/>
            <person name="Horvath B."/>
            <person name="Nagy I."/>
            <person name="Tancsics A."/>
            <person name="Kriszt B."/>
            <person name="Baka E."/>
            <person name="Fekete C."/>
            <person name="Kukolya J."/>
        </authorList>
    </citation>
    <scope>NUCLEOTIDE SEQUENCE [LARGE SCALE GENOMIC DNA]</scope>
    <source>
        <strain evidence="2 3">TM51</strain>
    </source>
</reference>
<organism evidence="2 3">
    <name type="scientific">Thermobifida fusca TM51</name>
    <dbReference type="NCBI Taxonomy" id="1169414"/>
    <lineage>
        <taxon>Bacteria</taxon>
        <taxon>Bacillati</taxon>
        <taxon>Actinomycetota</taxon>
        <taxon>Actinomycetes</taxon>
        <taxon>Streptosporangiales</taxon>
        <taxon>Nocardiopsidaceae</taxon>
        <taxon>Thermobifida</taxon>
    </lineage>
</organism>
<feature type="transmembrane region" description="Helical" evidence="1">
    <location>
        <begin position="60"/>
        <end position="80"/>
    </location>
</feature>
<feature type="transmembrane region" description="Helical" evidence="1">
    <location>
        <begin position="20"/>
        <end position="40"/>
    </location>
</feature>
<keyword evidence="1" id="KW-1133">Transmembrane helix</keyword>
<proteinExistence type="predicted"/>
<protein>
    <recommendedName>
        <fullName evidence="4">DUF4383 domain-containing protein</fullName>
    </recommendedName>
</protein>
<keyword evidence="1" id="KW-0472">Membrane</keyword>
<feature type="transmembrane region" description="Helical" evidence="1">
    <location>
        <begin position="92"/>
        <end position="111"/>
    </location>
</feature>
<keyword evidence="1" id="KW-0812">Transmembrane</keyword>
<dbReference type="AlphaFoldDB" id="A0A9P2TAX8"/>
<feature type="transmembrane region" description="Helical" evidence="1">
    <location>
        <begin position="138"/>
        <end position="154"/>
    </location>
</feature>
<comment type="caution">
    <text evidence="2">The sequence shown here is derived from an EMBL/GenBank/DDBJ whole genome shotgun (WGS) entry which is preliminary data.</text>
</comment>
<dbReference type="EMBL" id="AOSG01000030">
    <property type="protein sequence ID" value="EOR71652.1"/>
    <property type="molecule type" value="Genomic_DNA"/>
</dbReference>
<evidence type="ECO:0000313" key="2">
    <source>
        <dbReference type="EMBL" id="EOR71652.1"/>
    </source>
</evidence>
<sequence>MLLERTREVADATRRPARIAAGVMGGLFLLAGILGFIPGVTSDYSSMALSGHYSEARLLGVFQVSVLHNLLHLFLGVAGLAAAWKGARFSRLYLLLGGLVYLALWFFGVLLDFTTVDKLFGPIPFWANFISFNGIDDWMRFLVSTLMLSFYFVVRPGRGVPE</sequence>
<evidence type="ECO:0000313" key="3">
    <source>
        <dbReference type="Proteomes" id="UP000014184"/>
    </source>
</evidence>
<keyword evidence="3" id="KW-1185">Reference proteome</keyword>
<dbReference type="Pfam" id="PF14325">
    <property type="entry name" value="DUF4383"/>
    <property type="match status" value="1"/>
</dbReference>
<dbReference type="Proteomes" id="UP000014184">
    <property type="component" value="Unassembled WGS sequence"/>
</dbReference>
<dbReference type="RefSeq" id="WP_011291698.1">
    <property type="nucleotide sequence ID" value="NZ_AOSG01000030.1"/>
</dbReference>
<name>A0A9P2TAX8_THEFU</name>